<evidence type="ECO:0000313" key="3">
    <source>
        <dbReference type="Proteomes" id="UP000008022"/>
    </source>
</evidence>
<sequence length="217" mass="24823">MRRRQRLGGRRGGGSGPTDREVAVIEDEQNEWEKNTHEEWKKYIGLQIFESLESSPRLQDCNSWSKTEENHPYGEKPVAHMPYCHSMPPPLCFLPMPTIASAGQSDIHLLRWSYFARQLLWQNLKMNRMQKLKRKRSHCHVPSVPSSCCRGFEQSTCVSALDVEHMRMRGGGEAFHHRMRMGREEALVISADQGAPLFLGVLTRTGKALLRLISEGP</sequence>
<dbReference type="Proteomes" id="UP000008022">
    <property type="component" value="Unassembled WGS sequence"/>
</dbReference>
<evidence type="ECO:0000256" key="1">
    <source>
        <dbReference type="SAM" id="MobiDB-lite"/>
    </source>
</evidence>
<dbReference type="EnsemblPlants" id="ORUFI06G17930.1">
    <property type="protein sequence ID" value="ORUFI06G17930.1"/>
    <property type="gene ID" value="ORUFI06G17930"/>
</dbReference>
<dbReference type="HOGENOM" id="CLU_110909_0_0_1"/>
<reference evidence="3" key="1">
    <citation type="submission" date="2013-06" db="EMBL/GenBank/DDBJ databases">
        <authorList>
            <person name="Zhao Q."/>
        </authorList>
    </citation>
    <scope>NUCLEOTIDE SEQUENCE</scope>
    <source>
        <strain evidence="3">cv. W1943</strain>
    </source>
</reference>
<dbReference type="AlphaFoldDB" id="A0A0E0PYL9"/>
<organism evidence="2 3">
    <name type="scientific">Oryza rufipogon</name>
    <name type="common">Brownbeard rice</name>
    <name type="synonym">Asian wild rice</name>
    <dbReference type="NCBI Taxonomy" id="4529"/>
    <lineage>
        <taxon>Eukaryota</taxon>
        <taxon>Viridiplantae</taxon>
        <taxon>Streptophyta</taxon>
        <taxon>Embryophyta</taxon>
        <taxon>Tracheophyta</taxon>
        <taxon>Spermatophyta</taxon>
        <taxon>Magnoliopsida</taxon>
        <taxon>Liliopsida</taxon>
        <taxon>Poales</taxon>
        <taxon>Poaceae</taxon>
        <taxon>BOP clade</taxon>
        <taxon>Oryzoideae</taxon>
        <taxon>Oryzeae</taxon>
        <taxon>Oryzinae</taxon>
        <taxon>Oryza</taxon>
    </lineage>
</organism>
<proteinExistence type="predicted"/>
<keyword evidence="3" id="KW-1185">Reference proteome</keyword>
<reference evidence="2" key="2">
    <citation type="submission" date="2015-06" db="UniProtKB">
        <authorList>
            <consortium name="EnsemblPlants"/>
        </authorList>
    </citation>
    <scope>IDENTIFICATION</scope>
</reference>
<evidence type="ECO:0000313" key="2">
    <source>
        <dbReference type="EnsemblPlants" id="ORUFI06G17930.1"/>
    </source>
</evidence>
<feature type="region of interest" description="Disordered" evidence="1">
    <location>
        <begin position="1"/>
        <end position="30"/>
    </location>
</feature>
<dbReference type="Gramene" id="ORUFI06G17930.1">
    <property type="protein sequence ID" value="ORUFI06G17930.1"/>
    <property type="gene ID" value="ORUFI06G17930"/>
</dbReference>
<name>A0A0E0PYL9_ORYRU</name>
<accession>A0A0E0PYL9</accession>
<protein>
    <submittedName>
        <fullName evidence="2">Uncharacterized protein</fullName>
    </submittedName>
</protein>